<keyword evidence="1" id="KW-0472">Membrane</keyword>
<dbReference type="RefSeq" id="WP_131169173.1">
    <property type="nucleotide sequence ID" value="NZ_SDMQ01000012.1"/>
</dbReference>
<gene>
    <name evidence="2" type="ORF">ET989_11715</name>
</gene>
<name>A0A4Q9KBQ9_9ACTN</name>
<comment type="caution">
    <text evidence="2">The sequence shown here is derived from an EMBL/GenBank/DDBJ whole genome shotgun (WGS) entry which is preliminary data.</text>
</comment>
<accession>A0A4Q9KBQ9</accession>
<sequence length="68" mass="7042">MTVRSDVLVVACVAIGLIIGVVSGFLAGDARTFGGAGAMMGLVVGCLLTVLPPWAKRTSQGPGRWRER</sequence>
<feature type="transmembrane region" description="Helical" evidence="1">
    <location>
        <begin position="33"/>
        <end position="55"/>
    </location>
</feature>
<feature type="transmembrane region" description="Helical" evidence="1">
    <location>
        <begin position="7"/>
        <end position="27"/>
    </location>
</feature>
<evidence type="ECO:0000256" key="1">
    <source>
        <dbReference type="SAM" id="Phobius"/>
    </source>
</evidence>
<protein>
    <submittedName>
        <fullName evidence="2">Uncharacterized protein</fullName>
    </submittedName>
</protein>
<evidence type="ECO:0000313" key="2">
    <source>
        <dbReference type="EMBL" id="TBT83348.1"/>
    </source>
</evidence>
<keyword evidence="3" id="KW-1185">Reference proteome</keyword>
<proteinExistence type="predicted"/>
<organism evidence="2 3">
    <name type="scientific">Propioniciclava sinopodophylli</name>
    <dbReference type="NCBI Taxonomy" id="1837344"/>
    <lineage>
        <taxon>Bacteria</taxon>
        <taxon>Bacillati</taxon>
        <taxon>Actinomycetota</taxon>
        <taxon>Actinomycetes</taxon>
        <taxon>Propionibacteriales</taxon>
        <taxon>Propionibacteriaceae</taxon>
        <taxon>Propioniciclava</taxon>
    </lineage>
</organism>
<dbReference type="Proteomes" id="UP000292373">
    <property type="component" value="Unassembled WGS sequence"/>
</dbReference>
<dbReference type="EMBL" id="SDMQ01000012">
    <property type="protein sequence ID" value="TBT83348.1"/>
    <property type="molecule type" value="Genomic_DNA"/>
</dbReference>
<keyword evidence="1" id="KW-0812">Transmembrane</keyword>
<reference evidence="2 3" key="1">
    <citation type="submission" date="2019-01" db="EMBL/GenBank/DDBJ databases">
        <title>Lactibacter flavus gen. nov., sp. nov., a novel bacterium of the family Propionibacteriaceae isolated from raw milk and dairy products.</title>
        <authorList>
            <person name="Huptas C."/>
            <person name="Wenning M."/>
            <person name="Breitenwieser F."/>
            <person name="Doll E."/>
            <person name="Von Neubeck M."/>
            <person name="Busse H.-J."/>
            <person name="Scherer S."/>
        </authorList>
    </citation>
    <scope>NUCLEOTIDE SEQUENCE [LARGE SCALE GENOMIC DNA]</scope>
    <source>
        <strain evidence="2 3">KCTC 33808</strain>
    </source>
</reference>
<keyword evidence="1" id="KW-1133">Transmembrane helix</keyword>
<evidence type="ECO:0000313" key="3">
    <source>
        <dbReference type="Proteomes" id="UP000292373"/>
    </source>
</evidence>
<dbReference type="AlphaFoldDB" id="A0A4Q9KBQ9"/>